<protein>
    <submittedName>
        <fullName evidence="2">YdcH family protein</fullName>
    </submittedName>
</protein>
<dbReference type="InterPro" id="IPR007420">
    <property type="entry name" value="DUF465"/>
</dbReference>
<dbReference type="InterPro" id="IPR038444">
    <property type="entry name" value="DUF465_sf"/>
</dbReference>
<evidence type="ECO:0000313" key="2">
    <source>
        <dbReference type="EMBL" id="QQD18526.1"/>
    </source>
</evidence>
<accession>A0A7T4R157</accession>
<sequence>MDNCLSPGARILLLQRKHRQLDEEITRLSENPYQNQLMLRRLKKEKLKIKDTIEWLKNTMIPDLDA</sequence>
<name>A0A7T4R157_9GAMM</name>
<dbReference type="RefSeq" id="WP_198570017.1">
    <property type="nucleotide sequence ID" value="NZ_CP066167.1"/>
</dbReference>
<proteinExistence type="predicted"/>
<dbReference type="Pfam" id="PF04325">
    <property type="entry name" value="DUF465"/>
    <property type="match status" value="1"/>
</dbReference>
<dbReference type="Gene3D" id="6.10.280.50">
    <property type="match status" value="1"/>
</dbReference>
<keyword evidence="1" id="KW-0175">Coiled coil</keyword>
<organism evidence="2 3">
    <name type="scientific">Spongiibacter nanhainus</name>
    <dbReference type="NCBI Taxonomy" id="2794344"/>
    <lineage>
        <taxon>Bacteria</taxon>
        <taxon>Pseudomonadati</taxon>
        <taxon>Pseudomonadota</taxon>
        <taxon>Gammaproteobacteria</taxon>
        <taxon>Cellvibrionales</taxon>
        <taxon>Spongiibacteraceae</taxon>
        <taxon>Spongiibacter</taxon>
    </lineage>
</organism>
<evidence type="ECO:0000256" key="1">
    <source>
        <dbReference type="SAM" id="Coils"/>
    </source>
</evidence>
<dbReference type="Proteomes" id="UP000596063">
    <property type="component" value="Chromosome"/>
</dbReference>
<evidence type="ECO:0000313" key="3">
    <source>
        <dbReference type="Proteomes" id="UP000596063"/>
    </source>
</evidence>
<dbReference type="AlphaFoldDB" id="A0A7T4R157"/>
<dbReference type="EMBL" id="CP066167">
    <property type="protein sequence ID" value="QQD18526.1"/>
    <property type="molecule type" value="Genomic_DNA"/>
</dbReference>
<reference evidence="2 3" key="1">
    <citation type="submission" date="2020-12" db="EMBL/GenBank/DDBJ databases">
        <authorList>
            <person name="Shan Y."/>
        </authorList>
    </citation>
    <scope>NUCLEOTIDE SEQUENCE [LARGE SCALE GENOMIC DNA]</scope>
    <source>
        <strain evidence="3">csc3.9</strain>
    </source>
</reference>
<feature type="coiled-coil region" evidence="1">
    <location>
        <begin position="11"/>
        <end position="59"/>
    </location>
</feature>
<keyword evidence="3" id="KW-1185">Reference proteome</keyword>
<gene>
    <name evidence="2" type="ORF">I6N98_01225</name>
</gene>
<dbReference type="KEGG" id="snan:I6N98_01225"/>